<comment type="caution">
    <text evidence="3">The sequence shown here is derived from an EMBL/GenBank/DDBJ whole genome shotgun (WGS) entry which is preliminary data.</text>
</comment>
<dbReference type="OrthoDB" id="9797030at2"/>
<evidence type="ECO:0000256" key="1">
    <source>
        <dbReference type="SAM" id="SignalP"/>
    </source>
</evidence>
<evidence type="ECO:0000259" key="2">
    <source>
        <dbReference type="Pfam" id="PF01471"/>
    </source>
</evidence>
<dbReference type="PANTHER" id="PTHR11102">
    <property type="entry name" value="SEL-1-LIKE PROTEIN"/>
    <property type="match status" value="1"/>
</dbReference>
<proteinExistence type="predicted"/>
<dbReference type="Gene3D" id="1.10.101.10">
    <property type="entry name" value="PGBD-like superfamily/PGBD"/>
    <property type="match status" value="1"/>
</dbReference>
<dbReference type="Pfam" id="PF01471">
    <property type="entry name" value="PG_binding_1"/>
    <property type="match status" value="1"/>
</dbReference>
<dbReference type="EMBL" id="APJX01000001">
    <property type="protein sequence ID" value="EMS81616.1"/>
    <property type="molecule type" value="Genomic_DNA"/>
</dbReference>
<sequence>MKVLFMLLVGLLVCNPMGASADYSDGLDQYLRGQYSNALNEFTPLANEGNPEAQYILGSMYAQGKGVLQDYAQAHAWFNLAASQGHEKAALYRDEIAQKMTSNQVARAQQLANQLQSETRTRETKRIDKNLIVSIQKHLQDLGYYSGAIDGLTGRNTSRSIRQFQRDVDLPQTGQPSHALLETLEDTVTRQKEQRKSSASQGYWTMVLLEDAFTDGDFSTNPGWTPVSGNFWVDSNYFLRSEKAVSKTMQSDQPDSAEKRIADIFGQVVKEMMNPQQGTQASDLSELYIQQRIDNAFAIEVTMKMLSNQVGQSFEFRTYHDQYRNSGYVVKFLQENEQSLALIRFDPSGSSVIDMTRPGRMFRQNEPQSFSWMRYADGEMKVMIGKDEVLNTKDNMFKAFDGISFINEGGDYAVDRIRVLGSHR</sequence>
<dbReference type="SUPFAM" id="SSF81901">
    <property type="entry name" value="HCP-like"/>
    <property type="match status" value="1"/>
</dbReference>
<dbReference type="InterPro" id="IPR050767">
    <property type="entry name" value="Sel1_AlgK"/>
</dbReference>
<dbReference type="RefSeq" id="WP_006964363.1">
    <property type="nucleotide sequence ID" value="NZ_APJX01000001.1"/>
</dbReference>
<dbReference type="InterPro" id="IPR036365">
    <property type="entry name" value="PGBD-like_sf"/>
</dbReference>
<gene>
    <name evidence="3" type="ORF">Dpo_1c07570</name>
</gene>
<accession>S0G889</accession>
<dbReference type="AlphaFoldDB" id="S0G889"/>
<reference evidence="3 4" key="1">
    <citation type="journal article" date="2013" name="Genome Announc.">
        <title>Draft Genome Sequence of Desulfotignum phosphitoxidans DSM 13687 Strain FiPS-3.</title>
        <authorList>
            <person name="Poehlein A."/>
            <person name="Daniel R."/>
            <person name="Simeonova D.D."/>
        </authorList>
    </citation>
    <scope>NUCLEOTIDE SEQUENCE [LARGE SCALE GENOMIC DNA]</scope>
    <source>
        <strain evidence="3 4">DSM 13687</strain>
    </source>
</reference>
<name>S0G889_9BACT</name>
<dbReference type="InterPro" id="IPR036366">
    <property type="entry name" value="PGBDSf"/>
</dbReference>
<evidence type="ECO:0000313" key="3">
    <source>
        <dbReference type="EMBL" id="EMS81616.1"/>
    </source>
</evidence>
<dbReference type="SMART" id="SM00671">
    <property type="entry name" value="SEL1"/>
    <property type="match status" value="1"/>
</dbReference>
<dbReference type="SUPFAM" id="SSF47090">
    <property type="entry name" value="PGBD-like"/>
    <property type="match status" value="1"/>
</dbReference>
<keyword evidence="4" id="KW-1185">Reference proteome</keyword>
<dbReference type="InterPro" id="IPR002477">
    <property type="entry name" value="Peptidoglycan-bd-like"/>
</dbReference>
<feature type="signal peptide" evidence="1">
    <location>
        <begin position="1"/>
        <end position="21"/>
    </location>
</feature>
<dbReference type="Gene3D" id="1.25.40.10">
    <property type="entry name" value="Tetratricopeptide repeat domain"/>
    <property type="match status" value="1"/>
</dbReference>
<dbReference type="PANTHER" id="PTHR11102:SF160">
    <property type="entry name" value="ERAD-ASSOCIATED E3 UBIQUITIN-PROTEIN LIGASE COMPONENT HRD3"/>
    <property type="match status" value="1"/>
</dbReference>
<dbReference type="InterPro" id="IPR011990">
    <property type="entry name" value="TPR-like_helical_dom_sf"/>
</dbReference>
<keyword evidence="1" id="KW-0732">Signal</keyword>
<evidence type="ECO:0000313" key="4">
    <source>
        <dbReference type="Proteomes" id="UP000014216"/>
    </source>
</evidence>
<feature type="chain" id="PRO_5004487537" evidence="1">
    <location>
        <begin position="22"/>
        <end position="424"/>
    </location>
</feature>
<dbReference type="Proteomes" id="UP000014216">
    <property type="component" value="Unassembled WGS sequence"/>
</dbReference>
<dbReference type="InterPro" id="IPR006597">
    <property type="entry name" value="Sel1-like"/>
</dbReference>
<protein>
    <submittedName>
        <fullName evidence="3">Peptidoglycan binding domain-containing protein/Sel1 repeat</fullName>
    </submittedName>
</protein>
<dbReference type="Pfam" id="PF08238">
    <property type="entry name" value="Sel1"/>
    <property type="match status" value="1"/>
</dbReference>
<feature type="domain" description="Peptidoglycan binding-like" evidence="2">
    <location>
        <begin position="131"/>
        <end position="184"/>
    </location>
</feature>
<organism evidence="3 4">
    <name type="scientific">Desulfotignum phosphitoxidans DSM 13687</name>
    <dbReference type="NCBI Taxonomy" id="1286635"/>
    <lineage>
        <taxon>Bacteria</taxon>
        <taxon>Pseudomonadati</taxon>
        <taxon>Thermodesulfobacteriota</taxon>
        <taxon>Desulfobacteria</taxon>
        <taxon>Desulfobacterales</taxon>
        <taxon>Desulfobacteraceae</taxon>
        <taxon>Desulfotignum</taxon>
    </lineage>
</organism>